<dbReference type="RefSeq" id="WP_108781729.1">
    <property type="nucleotide sequence ID" value="NZ_OMKW01000002.1"/>
</dbReference>
<feature type="domain" description="VWFA" evidence="2">
    <location>
        <begin position="355"/>
        <end position="495"/>
    </location>
</feature>
<evidence type="ECO:0000259" key="2">
    <source>
        <dbReference type="PROSITE" id="PS50234"/>
    </source>
</evidence>
<dbReference type="Pfam" id="PF17863">
    <property type="entry name" value="AAA_lid_2"/>
    <property type="match status" value="1"/>
</dbReference>
<organism evidence="3 4">
    <name type="scientific">Pontivivens insulae</name>
    <dbReference type="NCBI Taxonomy" id="1639689"/>
    <lineage>
        <taxon>Bacteria</taxon>
        <taxon>Pseudomonadati</taxon>
        <taxon>Pseudomonadota</taxon>
        <taxon>Alphaproteobacteria</taxon>
        <taxon>Rhodobacterales</taxon>
        <taxon>Paracoccaceae</taxon>
        <taxon>Pontivivens</taxon>
    </lineage>
</organism>
<dbReference type="OrthoDB" id="9775079at2"/>
<feature type="region of interest" description="Disordered" evidence="1">
    <location>
        <begin position="222"/>
        <end position="243"/>
    </location>
</feature>
<feature type="compositionally biased region" description="Basic residues" evidence="1">
    <location>
        <begin position="286"/>
        <end position="295"/>
    </location>
</feature>
<dbReference type="Gene3D" id="3.40.50.410">
    <property type="entry name" value="von Willebrand factor, type A domain"/>
    <property type="match status" value="1"/>
</dbReference>
<dbReference type="PANTHER" id="PTHR43473:SF2">
    <property type="entry name" value="MAGNESIUM-CHELATASE SUBUNIT CHLD, CHLOROPLASTIC"/>
    <property type="match status" value="1"/>
</dbReference>
<dbReference type="PANTHER" id="PTHR43473">
    <property type="entry name" value="MAGNESIUM-CHELATASE SUBUNIT CHLD, CHLOROPLASTIC"/>
    <property type="match status" value="1"/>
</dbReference>
<dbReference type="InterPro" id="IPR036465">
    <property type="entry name" value="vWFA_dom_sf"/>
</dbReference>
<keyword evidence="3" id="KW-0436">Ligase</keyword>
<protein>
    <submittedName>
        <fullName evidence="3">Magnesium-chelatase 60 kDa subunit</fullName>
        <ecNumber evidence="3">6.6.1.1</ecNumber>
    </submittedName>
</protein>
<evidence type="ECO:0000313" key="3">
    <source>
        <dbReference type="EMBL" id="SPF28991.1"/>
    </source>
</evidence>
<dbReference type="EMBL" id="OMKW01000002">
    <property type="protein sequence ID" value="SPF28991.1"/>
    <property type="molecule type" value="Genomic_DNA"/>
</dbReference>
<reference evidence="3 4" key="1">
    <citation type="submission" date="2018-03" db="EMBL/GenBank/DDBJ databases">
        <authorList>
            <person name="Keele B.F."/>
        </authorList>
    </citation>
    <scope>NUCLEOTIDE SEQUENCE [LARGE SCALE GENOMIC DNA]</scope>
    <source>
        <strain evidence="3 4">CeCT 8812</strain>
    </source>
</reference>
<dbReference type="AlphaFoldDB" id="A0A2R8A9R7"/>
<dbReference type="SMART" id="SM00327">
    <property type="entry name" value="VWA"/>
    <property type="match status" value="1"/>
</dbReference>
<evidence type="ECO:0000313" key="4">
    <source>
        <dbReference type="Proteomes" id="UP000244932"/>
    </source>
</evidence>
<dbReference type="Gene3D" id="1.10.8.80">
    <property type="entry name" value="Magnesium chelatase subunit I, C-Terminal domain"/>
    <property type="match status" value="1"/>
</dbReference>
<dbReference type="EC" id="6.6.1.1" evidence="3"/>
<dbReference type="SUPFAM" id="SSF53300">
    <property type="entry name" value="vWA-like"/>
    <property type="match status" value="1"/>
</dbReference>
<sequence>MIADALSLFAQSPQTFGGLVLRARVGPARDRVLQTIRQIFPHARKITPATDDAALFGALDVVATLAEGREVRQPGLVSPSAILILSMAERVDSALSARLATALDKGELGAIIALDEGEDDETLHPALSDRLAFHIDLDGSRADTIKLRNSTVPTASISAEQLGDLTLLAARLGIAGLRAPLQAVNAARGLARLVGQSETTEAEIIRAAELVLLPRARQIPAMEEEQEQAPPPPDPDSDAEVERPRTADAIPDDILLDAIKAQLPPELLTRLTARAHRGAKGAGAGARKKGNRRGRPLPARPGRPGQGDRLDLVATLRMAAPWQTIRREAQPHGPKVLIRPTDLRLRRFEERSDRLLIFGVDASASTAMARLAEAKGAVEQLLAEAYARRDHVALIAFRGENAELVLSPTRALVAAKRSLQGLAGGGGTPLASGLMLSATLAGQSASRGMSPTLILLTDGKGNISLSGEPGRATAREDSENAAKEIARAGWPALVIDTAHRPQASARDLSIALRATYLPMPRADAARLTEAVTAALRPT</sequence>
<dbReference type="NCBIfam" id="NF009943">
    <property type="entry name" value="PRK13406.1"/>
    <property type="match status" value="1"/>
</dbReference>
<keyword evidence="4" id="KW-1185">Reference proteome</keyword>
<dbReference type="PROSITE" id="PS50234">
    <property type="entry name" value="VWFA"/>
    <property type="match status" value="1"/>
</dbReference>
<name>A0A2R8A9R7_9RHOB</name>
<gene>
    <name evidence="3" type="primary">bchD</name>
    <name evidence="3" type="ORF">POI8812_01296</name>
</gene>
<dbReference type="InterPro" id="IPR002035">
    <property type="entry name" value="VWF_A"/>
</dbReference>
<proteinExistence type="predicted"/>
<dbReference type="InterPro" id="IPR041628">
    <property type="entry name" value="ChlI/MoxR_AAA_lid"/>
</dbReference>
<dbReference type="Proteomes" id="UP000244932">
    <property type="component" value="Unassembled WGS sequence"/>
</dbReference>
<evidence type="ECO:0000256" key="1">
    <source>
        <dbReference type="SAM" id="MobiDB-lite"/>
    </source>
</evidence>
<accession>A0A2R8A9R7</accession>
<dbReference type="GO" id="GO:0016851">
    <property type="term" value="F:magnesium chelatase activity"/>
    <property type="evidence" value="ECO:0007669"/>
    <property type="project" value="UniProtKB-EC"/>
</dbReference>
<feature type="region of interest" description="Disordered" evidence="1">
    <location>
        <begin position="275"/>
        <end position="308"/>
    </location>
</feature>
<dbReference type="Pfam" id="PF13519">
    <property type="entry name" value="VWA_2"/>
    <property type="match status" value="1"/>
</dbReference>